<accession>A0A285CPB1</accession>
<dbReference type="GO" id="GO:0009279">
    <property type="term" value="C:cell outer membrane"/>
    <property type="evidence" value="ECO:0007669"/>
    <property type="project" value="UniProtKB-SubCell"/>
</dbReference>
<dbReference type="PROSITE" id="PS01068">
    <property type="entry name" value="OMPA_1"/>
    <property type="match status" value="1"/>
</dbReference>
<dbReference type="OrthoDB" id="9782229at2"/>
<keyword evidence="2 4" id="KW-0472">Membrane</keyword>
<keyword evidence="5" id="KW-0732">Signal</keyword>
<dbReference type="PRINTS" id="PR01023">
    <property type="entry name" value="NAFLGMOTY"/>
</dbReference>
<organism evidence="7 8">
    <name type="scientific">Cereibacter ovatus</name>
    <dbReference type="NCBI Taxonomy" id="439529"/>
    <lineage>
        <taxon>Bacteria</taxon>
        <taxon>Pseudomonadati</taxon>
        <taxon>Pseudomonadota</taxon>
        <taxon>Alphaproteobacteria</taxon>
        <taxon>Rhodobacterales</taxon>
        <taxon>Paracoccaceae</taxon>
        <taxon>Cereibacter</taxon>
    </lineage>
</organism>
<dbReference type="InterPro" id="IPR036737">
    <property type="entry name" value="OmpA-like_sf"/>
</dbReference>
<evidence type="ECO:0000256" key="2">
    <source>
        <dbReference type="ARBA" id="ARBA00023136"/>
    </source>
</evidence>
<evidence type="ECO:0000313" key="8">
    <source>
        <dbReference type="Proteomes" id="UP000219467"/>
    </source>
</evidence>
<name>A0A285CPB1_9RHOB</name>
<dbReference type="CDD" id="cd07185">
    <property type="entry name" value="OmpA_C-like"/>
    <property type="match status" value="1"/>
</dbReference>
<evidence type="ECO:0000256" key="1">
    <source>
        <dbReference type="ARBA" id="ARBA00004442"/>
    </source>
</evidence>
<sequence length="228" mass="23462">MTIVKSPLLLMTLGAMALAGCDPYATGGNPYAGGPGSYTQENPRASAGIATGALIGGLIGASASEDKLEKGVAGAVVGGILGGAIGATLDRQAADLRQSIGNDQVSVTNTGSELVVTMPQDILFATDSANLRPDLQRDLSAVAQNLIRYPNSNISVIGHTDSNGTAAYNQQLSERRAQSVTSVLIGNGVPAWRVSAIGRGEDQPVASNLTPEGRAQNRRVDIIIRPTR</sequence>
<dbReference type="InterPro" id="IPR006665">
    <property type="entry name" value="OmpA-like"/>
</dbReference>
<gene>
    <name evidence="7" type="ORF">SAMN05878503_1044</name>
</gene>
<feature type="signal peptide" evidence="5">
    <location>
        <begin position="1"/>
        <end position="19"/>
    </location>
</feature>
<dbReference type="PROSITE" id="PS51123">
    <property type="entry name" value="OMPA_2"/>
    <property type="match status" value="1"/>
</dbReference>
<dbReference type="AlphaFoldDB" id="A0A285CPB1"/>
<dbReference type="InterPro" id="IPR050330">
    <property type="entry name" value="Bact_OuterMem_StrucFunc"/>
</dbReference>
<reference evidence="8" key="1">
    <citation type="submission" date="2017-08" db="EMBL/GenBank/DDBJ databases">
        <authorList>
            <person name="Varghese N."/>
            <person name="Submissions S."/>
        </authorList>
    </citation>
    <scope>NUCLEOTIDE SEQUENCE [LARGE SCALE GENOMIC DNA]</scope>
    <source>
        <strain evidence="8">JA234</strain>
    </source>
</reference>
<dbReference type="InterPro" id="IPR006664">
    <property type="entry name" value="OMP_bac"/>
</dbReference>
<dbReference type="Pfam" id="PF00691">
    <property type="entry name" value="OmpA"/>
    <property type="match status" value="1"/>
</dbReference>
<dbReference type="PROSITE" id="PS51257">
    <property type="entry name" value="PROKAR_LIPOPROTEIN"/>
    <property type="match status" value="1"/>
</dbReference>
<dbReference type="EMBL" id="OAOQ01000004">
    <property type="protein sequence ID" value="SNX69371.1"/>
    <property type="molecule type" value="Genomic_DNA"/>
</dbReference>
<dbReference type="RefSeq" id="WP_097029832.1">
    <property type="nucleotide sequence ID" value="NZ_OAOQ01000004.1"/>
</dbReference>
<evidence type="ECO:0000313" key="7">
    <source>
        <dbReference type="EMBL" id="SNX69371.1"/>
    </source>
</evidence>
<evidence type="ECO:0000256" key="5">
    <source>
        <dbReference type="SAM" id="SignalP"/>
    </source>
</evidence>
<comment type="subcellular location">
    <subcellularLocation>
        <location evidence="1">Cell outer membrane</location>
    </subcellularLocation>
</comment>
<dbReference type="PANTHER" id="PTHR30329:SF21">
    <property type="entry name" value="LIPOPROTEIN YIAD-RELATED"/>
    <property type="match status" value="1"/>
</dbReference>
<dbReference type="SUPFAM" id="SSF103088">
    <property type="entry name" value="OmpA-like"/>
    <property type="match status" value="1"/>
</dbReference>
<dbReference type="InterPro" id="IPR006690">
    <property type="entry name" value="OMPA-like_CS"/>
</dbReference>
<evidence type="ECO:0000256" key="4">
    <source>
        <dbReference type="PROSITE-ProRule" id="PRU00473"/>
    </source>
</evidence>
<dbReference type="PRINTS" id="PR01021">
    <property type="entry name" value="OMPADOMAIN"/>
</dbReference>
<keyword evidence="3" id="KW-0998">Cell outer membrane</keyword>
<dbReference type="PANTHER" id="PTHR30329">
    <property type="entry name" value="STATOR ELEMENT OF FLAGELLAR MOTOR COMPLEX"/>
    <property type="match status" value="1"/>
</dbReference>
<feature type="domain" description="OmpA-like" evidence="6">
    <location>
        <begin position="111"/>
        <end position="228"/>
    </location>
</feature>
<feature type="chain" id="PRO_5012040889" evidence="5">
    <location>
        <begin position="20"/>
        <end position="228"/>
    </location>
</feature>
<protein>
    <submittedName>
        <fullName evidence="7">Outer membrane protein OmpA-like peptidoglycan-associated protein</fullName>
    </submittedName>
</protein>
<dbReference type="Gene3D" id="3.30.1330.60">
    <property type="entry name" value="OmpA-like domain"/>
    <property type="match status" value="1"/>
</dbReference>
<keyword evidence="8" id="KW-1185">Reference proteome</keyword>
<dbReference type="Proteomes" id="UP000219467">
    <property type="component" value="Unassembled WGS sequence"/>
</dbReference>
<proteinExistence type="predicted"/>
<evidence type="ECO:0000259" key="6">
    <source>
        <dbReference type="PROSITE" id="PS51123"/>
    </source>
</evidence>
<evidence type="ECO:0000256" key="3">
    <source>
        <dbReference type="ARBA" id="ARBA00023237"/>
    </source>
</evidence>